<gene>
    <name evidence="1" type="ORF">GCM10022409_46860</name>
</gene>
<comment type="caution">
    <text evidence="1">The sequence shown here is derived from an EMBL/GenBank/DDBJ whole genome shotgun (WGS) entry which is preliminary data.</text>
</comment>
<dbReference type="Proteomes" id="UP001501469">
    <property type="component" value="Unassembled WGS sequence"/>
</dbReference>
<evidence type="ECO:0000313" key="2">
    <source>
        <dbReference type="Proteomes" id="UP001501469"/>
    </source>
</evidence>
<name>A0ABP7UWE0_9BACT</name>
<protein>
    <submittedName>
        <fullName evidence="1">Uncharacterized protein</fullName>
    </submittedName>
</protein>
<dbReference type="EMBL" id="BAABDK010000035">
    <property type="protein sequence ID" value="GAA4054422.1"/>
    <property type="molecule type" value="Genomic_DNA"/>
</dbReference>
<sequence>MGSQSGPGTVTNLINTAHERKDKCPYNLGVPTMCQVCIYPKEAAAFTGNGYQAGKRLLQRIRVQLGKPSRALVSIR</sequence>
<accession>A0ABP7UWE0</accession>
<evidence type="ECO:0000313" key="1">
    <source>
        <dbReference type="EMBL" id="GAA4054422.1"/>
    </source>
</evidence>
<organism evidence="1 2">
    <name type="scientific">Hymenobacter glaciei</name>
    <dbReference type="NCBI Taxonomy" id="877209"/>
    <lineage>
        <taxon>Bacteria</taxon>
        <taxon>Pseudomonadati</taxon>
        <taxon>Bacteroidota</taxon>
        <taxon>Cytophagia</taxon>
        <taxon>Cytophagales</taxon>
        <taxon>Hymenobacteraceae</taxon>
        <taxon>Hymenobacter</taxon>
    </lineage>
</organism>
<proteinExistence type="predicted"/>
<keyword evidence="2" id="KW-1185">Reference proteome</keyword>
<reference evidence="2" key="1">
    <citation type="journal article" date="2019" name="Int. J. Syst. Evol. Microbiol.">
        <title>The Global Catalogue of Microorganisms (GCM) 10K type strain sequencing project: providing services to taxonomists for standard genome sequencing and annotation.</title>
        <authorList>
            <consortium name="The Broad Institute Genomics Platform"/>
            <consortium name="The Broad Institute Genome Sequencing Center for Infectious Disease"/>
            <person name="Wu L."/>
            <person name="Ma J."/>
        </authorList>
    </citation>
    <scope>NUCLEOTIDE SEQUENCE [LARGE SCALE GENOMIC DNA]</scope>
    <source>
        <strain evidence="2">JCM 17225</strain>
    </source>
</reference>